<name>A0A377TGF9_HAFAL</name>
<dbReference type="Proteomes" id="UP000254821">
    <property type="component" value="Unassembled WGS sequence"/>
</dbReference>
<proteinExistence type="predicted"/>
<accession>A0A377TGF9</accession>
<dbReference type="Gene3D" id="1.10.260.40">
    <property type="entry name" value="lambda repressor-like DNA-binding domains"/>
    <property type="match status" value="1"/>
</dbReference>
<evidence type="ECO:0000313" key="1">
    <source>
        <dbReference type="EMBL" id="STS20984.1"/>
    </source>
</evidence>
<gene>
    <name evidence="1" type="ORF">NCTC8105_05133</name>
</gene>
<dbReference type="SUPFAM" id="SSF47413">
    <property type="entry name" value="lambda repressor-like DNA-binding domains"/>
    <property type="match status" value="1"/>
</dbReference>
<dbReference type="GO" id="GO:0003677">
    <property type="term" value="F:DNA binding"/>
    <property type="evidence" value="ECO:0007669"/>
    <property type="project" value="InterPro"/>
</dbReference>
<dbReference type="RefSeq" id="WP_043495531.1">
    <property type="nucleotide sequence ID" value="NZ_CP139993.1"/>
</dbReference>
<evidence type="ECO:0000313" key="2">
    <source>
        <dbReference type="Proteomes" id="UP000254821"/>
    </source>
</evidence>
<organism evidence="1 2">
    <name type="scientific">Hafnia alvei</name>
    <dbReference type="NCBI Taxonomy" id="569"/>
    <lineage>
        <taxon>Bacteria</taxon>
        <taxon>Pseudomonadati</taxon>
        <taxon>Pseudomonadota</taxon>
        <taxon>Gammaproteobacteria</taxon>
        <taxon>Enterobacterales</taxon>
        <taxon>Hafniaceae</taxon>
        <taxon>Hafnia</taxon>
    </lineage>
</organism>
<sequence length="60" mass="7259">MTGFELRLWRRGFGWDQERAAEELDISLRTYKRYESRKEIEKIVELATEALTLREQNGRL</sequence>
<protein>
    <submittedName>
        <fullName evidence="1">Uncharacterized protein</fullName>
    </submittedName>
</protein>
<dbReference type="EMBL" id="UGHP01000002">
    <property type="protein sequence ID" value="STS20984.1"/>
    <property type="molecule type" value="Genomic_DNA"/>
</dbReference>
<dbReference type="InterPro" id="IPR010982">
    <property type="entry name" value="Lambda_DNA-bd_dom_sf"/>
</dbReference>
<reference evidence="1 2" key="1">
    <citation type="submission" date="2018-06" db="EMBL/GenBank/DDBJ databases">
        <authorList>
            <consortium name="Pathogen Informatics"/>
            <person name="Doyle S."/>
        </authorList>
    </citation>
    <scope>NUCLEOTIDE SEQUENCE [LARGE SCALE GENOMIC DNA]</scope>
    <source>
        <strain evidence="1 2">NCTC8105</strain>
    </source>
</reference>
<dbReference type="AlphaFoldDB" id="A0A377TGF9"/>